<feature type="domain" description="CheR-type methyltransferase" evidence="8">
    <location>
        <begin position="215"/>
        <end position="482"/>
    </location>
</feature>
<dbReference type="CDD" id="cd16434">
    <property type="entry name" value="CheB-CheR_fusion"/>
    <property type="match status" value="1"/>
</dbReference>
<dbReference type="Pfam" id="PF02518">
    <property type="entry name" value="HATPase_c"/>
    <property type="match status" value="1"/>
</dbReference>
<dbReference type="SUPFAM" id="SSF55874">
    <property type="entry name" value="ATPase domain of HSP90 chaperone/DNA topoisomerase II/histidine kinase"/>
    <property type="match status" value="1"/>
</dbReference>
<name>A0A2T0WD46_9BACT</name>
<gene>
    <name evidence="9" type="ORF">CLW00_1185</name>
</gene>
<dbReference type="SUPFAM" id="SSF47384">
    <property type="entry name" value="Homodimeric domain of signal transducing histidine kinase"/>
    <property type="match status" value="1"/>
</dbReference>
<dbReference type="CDD" id="cd00082">
    <property type="entry name" value="HisKA"/>
    <property type="match status" value="1"/>
</dbReference>
<reference evidence="9 10" key="1">
    <citation type="submission" date="2018-03" db="EMBL/GenBank/DDBJ databases">
        <title>Genomic Encyclopedia of Archaeal and Bacterial Type Strains, Phase II (KMG-II): from individual species to whole genera.</title>
        <authorList>
            <person name="Goeker M."/>
        </authorList>
    </citation>
    <scope>NUCLEOTIDE SEQUENCE [LARGE SCALE GENOMIC DNA]</scope>
    <source>
        <strain evidence="9 10">DSM 27929</strain>
    </source>
</reference>
<dbReference type="InterPro" id="IPR022642">
    <property type="entry name" value="CheR_C"/>
</dbReference>
<dbReference type="GO" id="GO:0000155">
    <property type="term" value="F:phosphorelay sensor kinase activity"/>
    <property type="evidence" value="ECO:0007669"/>
    <property type="project" value="InterPro"/>
</dbReference>
<comment type="catalytic activity">
    <reaction evidence="1">
        <text>ATP + protein L-histidine = ADP + protein N-phospho-L-histidine.</text>
        <dbReference type="EC" id="2.7.13.3"/>
    </reaction>
</comment>
<dbReference type="Pfam" id="PF01339">
    <property type="entry name" value="CheB_methylest"/>
    <property type="match status" value="1"/>
</dbReference>
<dbReference type="Gene3D" id="3.30.565.10">
    <property type="entry name" value="Histidine kinase-like ATPase, C-terminal domain"/>
    <property type="match status" value="1"/>
</dbReference>
<dbReference type="InterPro" id="IPR000780">
    <property type="entry name" value="CheR_MeTrfase"/>
</dbReference>
<dbReference type="EMBL" id="PVTR01000018">
    <property type="protein sequence ID" value="PRY84622.1"/>
    <property type="molecule type" value="Genomic_DNA"/>
</dbReference>
<comment type="caution">
    <text evidence="9">The sequence shown here is derived from an EMBL/GenBank/DDBJ whole genome shotgun (WGS) entry which is preliminary data.</text>
</comment>
<dbReference type="GO" id="GO:0008757">
    <property type="term" value="F:S-adenosylmethionine-dependent methyltransferase activity"/>
    <property type="evidence" value="ECO:0007669"/>
    <property type="project" value="InterPro"/>
</dbReference>
<dbReference type="Gene3D" id="3.30.450.20">
    <property type="entry name" value="PAS domain"/>
    <property type="match status" value="1"/>
</dbReference>
<evidence type="ECO:0000256" key="4">
    <source>
        <dbReference type="SAM" id="Coils"/>
    </source>
</evidence>
<keyword evidence="10" id="KW-1185">Reference proteome</keyword>
<dbReference type="PROSITE" id="PS50122">
    <property type="entry name" value="CHEB"/>
    <property type="match status" value="1"/>
</dbReference>
<feature type="active site" evidence="3">
    <location>
        <position position="56"/>
    </location>
</feature>
<feature type="compositionally biased region" description="Basic and acidic residues" evidence="5">
    <location>
        <begin position="504"/>
        <end position="513"/>
    </location>
</feature>
<accession>A0A2T0WD46</accession>
<feature type="coiled-coil region" evidence="4">
    <location>
        <begin position="666"/>
        <end position="746"/>
    </location>
</feature>
<dbReference type="InterPro" id="IPR029063">
    <property type="entry name" value="SAM-dependent_MTases_sf"/>
</dbReference>
<dbReference type="Gene3D" id="3.40.50.180">
    <property type="entry name" value="Methylesterase CheB, C-terminal domain"/>
    <property type="match status" value="1"/>
</dbReference>
<dbReference type="Pfam" id="PF00989">
    <property type="entry name" value="PAS"/>
    <property type="match status" value="1"/>
</dbReference>
<dbReference type="SUPFAM" id="SSF52738">
    <property type="entry name" value="Methylesterase CheB, C-terminal domain"/>
    <property type="match status" value="1"/>
</dbReference>
<evidence type="ECO:0000256" key="5">
    <source>
        <dbReference type="SAM" id="MobiDB-lite"/>
    </source>
</evidence>
<dbReference type="PRINTS" id="PR00996">
    <property type="entry name" value="CHERMTFRASE"/>
</dbReference>
<sequence>MKQSYKNIKNDVSEEIQNIVFPIVGIGASAGGLEAISEFLEHLSPDTGMAFIFVQHLSPDHKSMLTPILSKITSMKVQEVRNKEQIKPNCFYIIPPDKEICVEDSHVIVSPRPSSPKFSLPIDILLTSLSNAHHEKAIGIILSGSATDGTIGLRIVKEQGGITFAQDHSAKFDSMPNSAISAGVVDFVLSPKEIALKLNNLIENPLIENLKLNITDEDFIDEGNADFKLILKKLNKASGVDFSVYKLKTIIRRILRRMLLHNLNDLSAYVALLDEKKEELTILYQDILINVTSFFRDPEIYTYLENELIPELIKSKSDEDTLRIWVPACSTGEEVFSFAMLFMEIQEKTNRHITIQLFATDLSERAITKARLGIYDENDLKSMTPKRIQRFFTKDDGTYRISKTIRDICVFATHNVLRDPPFSKIDLISCRNLFIYLDTAAQKRVLDTFHFALNETGILILGKAESISSSTKLYSEINKKFKIYSRKNGSEKITFPLPNFKSSKKELKDEKPTNPKKGATPYSKSKTNSKKLELSEAIDTILISDFLPPSVVINQHAEIVQFRGNTDLFFSHTAGKATLNIFKLVRKEIAFHLRILISKSLKTEERIKKEDIAVKINDKEFVISIEVAPLKIESDEQLMLVIFSQYEQSQVLNEIAGKDENQAKLLAIKEKKFKQLEMDLAASQEDAMSLAHEQERFIEELQSANEEVVSSNEELQTVNEELETSKEELESSNEELITTNQELQVRNELLIESYEYSNAIIATLHEPLVILDKNLKIKTTNKAFFSLFKLKKEETEGKLLFELENKQWNIPSLRELLEHIIPKNTSFHNYKVTHEFPRIGEKVFLLNASKIIQKSHGDHLILLSFNDITEAMKVQKIELDMFTKNIEESRNYNLKLEEAVNERTKQLDLSNKSLAEKNNELGKMNKELEAFAYVSSHDLQEPLRKIQTFVDRIMEKEKGNLSSNGKNYFRFIQKSANNMQLLIEELLNFTSLNSAERKFETLKLSDIIQDVKKEIKEDLEDSKTIIEMQEMCEAMVIPFQFRQLMINLISNSIKFTKPDTPVKITISSKVIARESIKTLEDLTSELYCHISVSDNGIGFDQEFEKRIFEVFEKLHSKDDYPGTGIGLAIVKKVVENHNGIISVKSEINKGTTFDIYIPAKNE</sequence>
<feature type="active site" evidence="3">
    <location>
        <position position="148"/>
    </location>
</feature>
<dbReference type="RefSeq" id="WP_106135447.1">
    <property type="nucleotide sequence ID" value="NZ_PVTR01000018.1"/>
</dbReference>
<dbReference type="Proteomes" id="UP000238157">
    <property type="component" value="Unassembled WGS sequence"/>
</dbReference>
<dbReference type="OrthoDB" id="9816309at2"/>
<evidence type="ECO:0000313" key="10">
    <source>
        <dbReference type="Proteomes" id="UP000238157"/>
    </source>
</evidence>
<feature type="region of interest" description="Disordered" evidence="5">
    <location>
        <begin position="504"/>
        <end position="527"/>
    </location>
</feature>
<dbReference type="SMART" id="SM00091">
    <property type="entry name" value="PAS"/>
    <property type="match status" value="1"/>
</dbReference>
<dbReference type="Pfam" id="PF00512">
    <property type="entry name" value="HisKA"/>
    <property type="match status" value="1"/>
</dbReference>
<dbReference type="SUPFAM" id="SSF55785">
    <property type="entry name" value="PYP-like sensor domain (PAS domain)"/>
    <property type="match status" value="1"/>
</dbReference>
<protein>
    <recommendedName>
        <fullName evidence="2">histidine kinase</fullName>
        <ecNumber evidence="2">2.7.13.3</ecNumber>
    </recommendedName>
</protein>
<dbReference type="InterPro" id="IPR003594">
    <property type="entry name" value="HATPase_dom"/>
</dbReference>
<dbReference type="InterPro" id="IPR050903">
    <property type="entry name" value="Bact_Chemotaxis_MeTrfase"/>
</dbReference>
<evidence type="ECO:0000256" key="2">
    <source>
        <dbReference type="ARBA" id="ARBA00012438"/>
    </source>
</evidence>
<dbReference type="PROSITE" id="PS50123">
    <property type="entry name" value="CHER"/>
    <property type="match status" value="1"/>
</dbReference>
<dbReference type="Pfam" id="PF01739">
    <property type="entry name" value="CheR"/>
    <property type="match status" value="1"/>
</dbReference>
<dbReference type="PROSITE" id="PS50109">
    <property type="entry name" value="HIS_KIN"/>
    <property type="match status" value="1"/>
</dbReference>
<dbReference type="InterPro" id="IPR036890">
    <property type="entry name" value="HATPase_C_sf"/>
</dbReference>
<dbReference type="SMART" id="SM00388">
    <property type="entry name" value="HisKA"/>
    <property type="match status" value="1"/>
</dbReference>
<dbReference type="EC" id="2.7.13.3" evidence="2"/>
<dbReference type="AlphaFoldDB" id="A0A2T0WD46"/>
<dbReference type="InterPro" id="IPR036097">
    <property type="entry name" value="HisK_dim/P_sf"/>
</dbReference>
<dbReference type="Gene3D" id="3.40.50.150">
    <property type="entry name" value="Vaccinia Virus protein VP39"/>
    <property type="match status" value="1"/>
</dbReference>
<feature type="domain" description="CheB-type methylesterase" evidence="7">
    <location>
        <begin position="23"/>
        <end position="205"/>
    </location>
</feature>
<feature type="domain" description="Histidine kinase" evidence="6">
    <location>
        <begin position="934"/>
        <end position="1161"/>
    </location>
</feature>
<dbReference type="InterPro" id="IPR013767">
    <property type="entry name" value="PAS_fold"/>
</dbReference>
<keyword evidence="3" id="KW-0378">Hydrolase</keyword>
<keyword evidence="3" id="KW-0145">Chemotaxis</keyword>
<dbReference type="InterPro" id="IPR022641">
    <property type="entry name" value="CheR_N"/>
</dbReference>
<dbReference type="GO" id="GO:0005737">
    <property type="term" value="C:cytoplasm"/>
    <property type="evidence" value="ECO:0007669"/>
    <property type="project" value="InterPro"/>
</dbReference>
<dbReference type="GO" id="GO:0008984">
    <property type="term" value="F:protein-glutamate methylesterase activity"/>
    <property type="evidence" value="ECO:0007669"/>
    <property type="project" value="InterPro"/>
</dbReference>
<feature type="active site" evidence="3">
    <location>
        <position position="29"/>
    </location>
</feature>
<dbReference type="PANTHER" id="PTHR24422">
    <property type="entry name" value="CHEMOTAXIS PROTEIN METHYLTRANSFERASE"/>
    <property type="match status" value="1"/>
</dbReference>
<dbReference type="SUPFAM" id="SSF53335">
    <property type="entry name" value="S-adenosyl-L-methionine-dependent methyltransferases"/>
    <property type="match status" value="1"/>
</dbReference>
<proteinExistence type="predicted"/>
<dbReference type="SMART" id="SM00138">
    <property type="entry name" value="MeTrc"/>
    <property type="match status" value="1"/>
</dbReference>
<organism evidence="9 10">
    <name type="scientific">Mongoliibacter ruber</name>
    <dbReference type="NCBI Taxonomy" id="1750599"/>
    <lineage>
        <taxon>Bacteria</taxon>
        <taxon>Pseudomonadati</taxon>
        <taxon>Bacteroidota</taxon>
        <taxon>Cytophagia</taxon>
        <taxon>Cytophagales</taxon>
        <taxon>Cyclobacteriaceae</taxon>
        <taxon>Mongoliibacter</taxon>
    </lineage>
</organism>
<dbReference type="InterPro" id="IPR000673">
    <property type="entry name" value="Sig_transdc_resp-reg_Me-estase"/>
</dbReference>
<dbReference type="InterPro" id="IPR035965">
    <property type="entry name" value="PAS-like_dom_sf"/>
</dbReference>
<evidence type="ECO:0000256" key="1">
    <source>
        <dbReference type="ARBA" id="ARBA00000085"/>
    </source>
</evidence>
<dbReference type="SMART" id="SM00387">
    <property type="entry name" value="HATPase_c"/>
    <property type="match status" value="1"/>
</dbReference>
<dbReference type="GO" id="GO:0006935">
    <property type="term" value="P:chemotaxis"/>
    <property type="evidence" value="ECO:0007669"/>
    <property type="project" value="UniProtKB-UniRule"/>
</dbReference>
<evidence type="ECO:0000313" key="9">
    <source>
        <dbReference type="EMBL" id="PRY84622.1"/>
    </source>
</evidence>
<dbReference type="InterPro" id="IPR005467">
    <property type="entry name" value="His_kinase_dom"/>
</dbReference>
<dbReference type="SUPFAM" id="SSF47757">
    <property type="entry name" value="Chemotaxis receptor methyltransferase CheR, N-terminal domain"/>
    <property type="match status" value="1"/>
</dbReference>
<evidence type="ECO:0000259" key="6">
    <source>
        <dbReference type="PROSITE" id="PS50109"/>
    </source>
</evidence>
<dbReference type="InterPro" id="IPR035909">
    <property type="entry name" value="CheB_C"/>
</dbReference>
<evidence type="ECO:0000259" key="8">
    <source>
        <dbReference type="PROSITE" id="PS50123"/>
    </source>
</evidence>
<dbReference type="GO" id="GO:0000156">
    <property type="term" value="F:phosphorelay response regulator activity"/>
    <property type="evidence" value="ECO:0007669"/>
    <property type="project" value="InterPro"/>
</dbReference>
<dbReference type="Gene3D" id="1.10.287.130">
    <property type="match status" value="1"/>
</dbReference>
<dbReference type="Pfam" id="PF03705">
    <property type="entry name" value="CheR_N"/>
    <property type="match status" value="1"/>
</dbReference>
<keyword evidence="4" id="KW-0175">Coiled coil</keyword>
<dbReference type="GO" id="GO:0006355">
    <property type="term" value="P:regulation of DNA-templated transcription"/>
    <property type="evidence" value="ECO:0007669"/>
    <property type="project" value="InterPro"/>
</dbReference>
<dbReference type="InterPro" id="IPR003661">
    <property type="entry name" value="HisK_dim/P_dom"/>
</dbReference>
<evidence type="ECO:0000256" key="3">
    <source>
        <dbReference type="PROSITE-ProRule" id="PRU00050"/>
    </source>
</evidence>
<evidence type="ECO:0000259" key="7">
    <source>
        <dbReference type="PROSITE" id="PS50122"/>
    </source>
</evidence>
<dbReference type="PANTHER" id="PTHR24422:SF27">
    <property type="entry name" value="PROTEIN-GLUTAMATE O-METHYLTRANSFERASE"/>
    <property type="match status" value="1"/>
</dbReference>
<dbReference type="InterPro" id="IPR000014">
    <property type="entry name" value="PAS"/>
</dbReference>